<dbReference type="SUPFAM" id="SSF56112">
    <property type="entry name" value="Protein kinase-like (PK-like)"/>
    <property type="match status" value="1"/>
</dbReference>
<evidence type="ECO:0000259" key="7">
    <source>
        <dbReference type="PROSITE" id="PS50011"/>
    </source>
</evidence>
<keyword evidence="1" id="KW-0519">Myristate</keyword>
<dbReference type="PROSITE" id="PS00107">
    <property type="entry name" value="PROTEIN_KINASE_ATP"/>
    <property type="match status" value="1"/>
</dbReference>
<reference evidence="8" key="1">
    <citation type="thesis" date="2021" institute="BYU ScholarsArchive" country="Provo, UT, USA">
        <title>Applications of and Algorithms for Genome Assembly and Genomic Analyses with an Emphasis on Marine Teleosts.</title>
        <authorList>
            <person name="Pickett B.D."/>
        </authorList>
    </citation>
    <scope>NUCLEOTIDE SEQUENCE</scope>
    <source>
        <strain evidence="8">HI-2016</strain>
    </source>
</reference>
<dbReference type="Proteomes" id="UP000824540">
    <property type="component" value="Unassembled WGS sequence"/>
</dbReference>
<dbReference type="SMART" id="SM00219">
    <property type="entry name" value="TyrKc"/>
    <property type="match status" value="1"/>
</dbReference>
<proteinExistence type="predicted"/>
<dbReference type="InterPro" id="IPR001245">
    <property type="entry name" value="Ser-Thr/Tyr_kinase_cat_dom"/>
</dbReference>
<keyword evidence="1" id="KW-0449">Lipoprotein</keyword>
<gene>
    <name evidence="8" type="ORF">JZ751_025139</name>
</gene>
<dbReference type="InterPro" id="IPR011009">
    <property type="entry name" value="Kinase-like_dom_sf"/>
</dbReference>
<dbReference type="InterPro" id="IPR050198">
    <property type="entry name" value="Non-receptor_tyrosine_kinases"/>
</dbReference>
<evidence type="ECO:0000256" key="5">
    <source>
        <dbReference type="PROSITE-ProRule" id="PRU10141"/>
    </source>
</evidence>
<dbReference type="GO" id="GO:0004713">
    <property type="term" value="F:protein tyrosine kinase activity"/>
    <property type="evidence" value="ECO:0007669"/>
    <property type="project" value="UniProtKB-KW"/>
</dbReference>
<comment type="caution">
    <text evidence="8">The sequence shown here is derived from an EMBL/GenBank/DDBJ whole genome shotgun (WGS) entry which is preliminary data.</text>
</comment>
<organism evidence="8 9">
    <name type="scientific">Albula glossodonta</name>
    <name type="common">roundjaw bonefish</name>
    <dbReference type="NCBI Taxonomy" id="121402"/>
    <lineage>
        <taxon>Eukaryota</taxon>
        <taxon>Metazoa</taxon>
        <taxon>Chordata</taxon>
        <taxon>Craniata</taxon>
        <taxon>Vertebrata</taxon>
        <taxon>Euteleostomi</taxon>
        <taxon>Actinopterygii</taxon>
        <taxon>Neopterygii</taxon>
        <taxon>Teleostei</taxon>
        <taxon>Albuliformes</taxon>
        <taxon>Albulidae</taxon>
        <taxon>Albula</taxon>
    </lineage>
</organism>
<evidence type="ECO:0000256" key="1">
    <source>
        <dbReference type="ARBA" id="ARBA00022707"/>
    </source>
</evidence>
<keyword evidence="4" id="KW-0829">Tyrosine-protein kinase</keyword>
<dbReference type="PROSITE" id="PS50011">
    <property type="entry name" value="PROTEIN_KINASE_DOM"/>
    <property type="match status" value="1"/>
</dbReference>
<keyword evidence="4" id="KW-0418">Kinase</keyword>
<accession>A0A8T2PMU7</accession>
<keyword evidence="2 5" id="KW-0547">Nucleotide-binding</keyword>
<dbReference type="InterPro" id="IPR017441">
    <property type="entry name" value="Protein_kinase_ATP_BS"/>
</dbReference>
<sequence length="163" mass="18624">MDTSVYESPYSDPEALKEKKLFLKRDQLMIDEVELGSGNFGCVKKGVYKMRKKHIDVAIKVLKSENEKAVKDEMMKEAEIMHQLDNPYIVRMIGLCEAENLMLVMEMAASGPLNKFLSSKKHEDRPDFAKVEDRMRSYHYSISKKTPKEDNTEDASANATVAI</sequence>
<dbReference type="GO" id="GO:0005524">
    <property type="term" value="F:ATP binding"/>
    <property type="evidence" value="ECO:0007669"/>
    <property type="project" value="UniProtKB-UniRule"/>
</dbReference>
<evidence type="ECO:0000313" key="9">
    <source>
        <dbReference type="Proteomes" id="UP000824540"/>
    </source>
</evidence>
<evidence type="ECO:0000313" key="8">
    <source>
        <dbReference type="EMBL" id="KAG9351247.1"/>
    </source>
</evidence>
<dbReference type="Pfam" id="PF07714">
    <property type="entry name" value="PK_Tyr_Ser-Thr"/>
    <property type="match status" value="1"/>
</dbReference>
<dbReference type="FunFam" id="3.30.200.20:FF:000185">
    <property type="entry name" value="Tyrosine-protein kinase"/>
    <property type="match status" value="1"/>
</dbReference>
<dbReference type="Gene3D" id="3.30.200.20">
    <property type="entry name" value="Phosphorylase Kinase, domain 1"/>
    <property type="match status" value="1"/>
</dbReference>
<evidence type="ECO:0000256" key="4">
    <source>
        <dbReference type="ARBA" id="ARBA00023137"/>
    </source>
</evidence>
<feature type="region of interest" description="Disordered" evidence="6">
    <location>
        <begin position="140"/>
        <end position="163"/>
    </location>
</feature>
<dbReference type="AlphaFoldDB" id="A0A8T2PMU7"/>
<keyword evidence="9" id="KW-1185">Reference proteome</keyword>
<dbReference type="PANTHER" id="PTHR24418">
    <property type="entry name" value="TYROSINE-PROTEIN KINASE"/>
    <property type="match status" value="1"/>
</dbReference>
<keyword evidence="4" id="KW-0808">Transferase</keyword>
<dbReference type="EMBL" id="JAFBMS010000007">
    <property type="protein sequence ID" value="KAG9351247.1"/>
    <property type="molecule type" value="Genomic_DNA"/>
</dbReference>
<feature type="compositionally biased region" description="Polar residues" evidence="6">
    <location>
        <begin position="154"/>
        <end position="163"/>
    </location>
</feature>
<feature type="binding site" evidence="5">
    <location>
        <position position="60"/>
    </location>
    <ligand>
        <name>ATP</name>
        <dbReference type="ChEBI" id="CHEBI:30616"/>
    </ligand>
</feature>
<dbReference type="InterPro" id="IPR020635">
    <property type="entry name" value="Tyr_kinase_cat_dom"/>
</dbReference>
<feature type="domain" description="Protein kinase" evidence="7">
    <location>
        <begin position="29"/>
        <end position="163"/>
    </location>
</feature>
<dbReference type="OrthoDB" id="535945at2759"/>
<name>A0A8T2PMU7_9TELE</name>
<dbReference type="InterPro" id="IPR000719">
    <property type="entry name" value="Prot_kinase_dom"/>
</dbReference>
<evidence type="ECO:0000256" key="6">
    <source>
        <dbReference type="SAM" id="MobiDB-lite"/>
    </source>
</evidence>
<protein>
    <recommendedName>
        <fullName evidence="7">Protein kinase domain-containing protein</fullName>
    </recommendedName>
</protein>
<evidence type="ECO:0000256" key="2">
    <source>
        <dbReference type="ARBA" id="ARBA00022741"/>
    </source>
</evidence>
<evidence type="ECO:0000256" key="3">
    <source>
        <dbReference type="ARBA" id="ARBA00022840"/>
    </source>
</evidence>
<keyword evidence="3 5" id="KW-0067">ATP-binding</keyword>